<keyword evidence="4" id="KW-1185">Reference proteome</keyword>
<accession>A0A4U5MIF0</accession>
<keyword evidence="2" id="KW-0472">Membrane</keyword>
<reference evidence="3 4" key="2">
    <citation type="journal article" date="2019" name="G3 (Bethesda)">
        <title>Hybrid Assembly of the Genome of the Entomopathogenic Nematode Steinernema carpocapsae Identifies the X-Chromosome.</title>
        <authorList>
            <person name="Serra L."/>
            <person name="Macchietto M."/>
            <person name="Macias-Munoz A."/>
            <person name="McGill C.J."/>
            <person name="Rodriguez I.M."/>
            <person name="Rodriguez B."/>
            <person name="Murad R."/>
            <person name="Mortazavi A."/>
        </authorList>
    </citation>
    <scope>NUCLEOTIDE SEQUENCE [LARGE SCALE GENOMIC DNA]</scope>
    <source>
        <strain evidence="3 4">ALL</strain>
    </source>
</reference>
<sequence length="146" mass="15784">MVNNPPYPTQMAAPYLSPHHEANPPPPGFIDRPIFSPPPPYTPPGAKTTGSGHATASPSPSLTSLSGEPANEVPSHQGNETARSQTFDSFELYNDCGVRGRDPREPLTGCQWCCRIILTLIAVVILLTVLGVAFHKQLCNWLNNLI</sequence>
<evidence type="ECO:0000256" key="2">
    <source>
        <dbReference type="SAM" id="Phobius"/>
    </source>
</evidence>
<feature type="compositionally biased region" description="Low complexity" evidence="1">
    <location>
        <begin position="54"/>
        <end position="66"/>
    </location>
</feature>
<keyword evidence="2" id="KW-1133">Transmembrane helix</keyword>
<protein>
    <submittedName>
        <fullName evidence="3">Uncharacterized protein</fullName>
    </submittedName>
</protein>
<reference evidence="3 4" key="1">
    <citation type="journal article" date="2015" name="Genome Biol.">
        <title>Comparative genomics of Steinernema reveals deeply conserved gene regulatory networks.</title>
        <authorList>
            <person name="Dillman A.R."/>
            <person name="Macchietto M."/>
            <person name="Porter C.F."/>
            <person name="Rogers A."/>
            <person name="Williams B."/>
            <person name="Antoshechkin I."/>
            <person name="Lee M.M."/>
            <person name="Goodwin Z."/>
            <person name="Lu X."/>
            <person name="Lewis E.E."/>
            <person name="Goodrich-Blair H."/>
            <person name="Stock S.P."/>
            <person name="Adams B.J."/>
            <person name="Sternberg P.W."/>
            <person name="Mortazavi A."/>
        </authorList>
    </citation>
    <scope>NUCLEOTIDE SEQUENCE [LARGE SCALE GENOMIC DNA]</scope>
    <source>
        <strain evidence="3 4">ALL</strain>
    </source>
</reference>
<feature type="region of interest" description="Disordered" evidence="1">
    <location>
        <begin position="1"/>
        <end position="86"/>
    </location>
</feature>
<keyword evidence="2" id="KW-0812">Transmembrane</keyword>
<comment type="caution">
    <text evidence="3">The sequence shown here is derived from an EMBL/GenBank/DDBJ whole genome shotgun (WGS) entry which is preliminary data.</text>
</comment>
<dbReference type="AlphaFoldDB" id="A0A4U5MIF0"/>
<organism evidence="3 4">
    <name type="scientific">Steinernema carpocapsae</name>
    <name type="common">Entomopathogenic nematode</name>
    <dbReference type="NCBI Taxonomy" id="34508"/>
    <lineage>
        <taxon>Eukaryota</taxon>
        <taxon>Metazoa</taxon>
        <taxon>Ecdysozoa</taxon>
        <taxon>Nematoda</taxon>
        <taxon>Chromadorea</taxon>
        <taxon>Rhabditida</taxon>
        <taxon>Tylenchina</taxon>
        <taxon>Panagrolaimomorpha</taxon>
        <taxon>Strongyloidoidea</taxon>
        <taxon>Steinernematidae</taxon>
        <taxon>Steinernema</taxon>
    </lineage>
</organism>
<gene>
    <name evidence="3" type="ORF">L596_021317</name>
</gene>
<dbReference type="EMBL" id="AZBU02000007">
    <property type="protein sequence ID" value="TKR69121.1"/>
    <property type="molecule type" value="Genomic_DNA"/>
</dbReference>
<name>A0A4U5MIF0_STECR</name>
<evidence type="ECO:0000313" key="3">
    <source>
        <dbReference type="EMBL" id="TKR69121.1"/>
    </source>
</evidence>
<proteinExistence type="predicted"/>
<evidence type="ECO:0000256" key="1">
    <source>
        <dbReference type="SAM" id="MobiDB-lite"/>
    </source>
</evidence>
<feature type="compositionally biased region" description="Polar residues" evidence="1">
    <location>
        <begin position="74"/>
        <end position="86"/>
    </location>
</feature>
<feature type="transmembrane region" description="Helical" evidence="2">
    <location>
        <begin position="116"/>
        <end position="134"/>
    </location>
</feature>
<dbReference type="Proteomes" id="UP000298663">
    <property type="component" value="Unassembled WGS sequence"/>
</dbReference>
<evidence type="ECO:0000313" key="4">
    <source>
        <dbReference type="Proteomes" id="UP000298663"/>
    </source>
</evidence>